<reference evidence="3" key="1">
    <citation type="submission" date="2016-06" db="UniProtKB">
        <authorList>
            <consortium name="WormBaseParasite"/>
        </authorList>
    </citation>
    <scope>IDENTIFICATION</scope>
</reference>
<name>A0A182ESR1_ONCOC</name>
<evidence type="ECO:0000313" key="1">
    <source>
        <dbReference type="EMBL" id="VDM95192.1"/>
    </source>
</evidence>
<protein>
    <submittedName>
        <fullName evidence="3">Proteasome assembly chaperone 3</fullName>
    </submittedName>
</protein>
<reference evidence="1 2" key="2">
    <citation type="submission" date="2018-08" db="EMBL/GenBank/DDBJ databases">
        <authorList>
            <person name="Laetsch R D."/>
            <person name="Stevens L."/>
            <person name="Kumar S."/>
            <person name="Blaxter L. M."/>
        </authorList>
    </citation>
    <scope>NUCLEOTIDE SEQUENCE [LARGE SCALE GENOMIC DNA]</scope>
</reference>
<organism evidence="3">
    <name type="scientific">Onchocerca ochengi</name>
    <name type="common">Filarial nematode worm</name>
    <dbReference type="NCBI Taxonomy" id="42157"/>
    <lineage>
        <taxon>Eukaryota</taxon>
        <taxon>Metazoa</taxon>
        <taxon>Ecdysozoa</taxon>
        <taxon>Nematoda</taxon>
        <taxon>Chromadorea</taxon>
        <taxon>Rhabditida</taxon>
        <taxon>Spirurina</taxon>
        <taxon>Spiruromorpha</taxon>
        <taxon>Filarioidea</taxon>
        <taxon>Onchocercidae</taxon>
        <taxon>Onchocerca</taxon>
    </lineage>
</organism>
<dbReference type="OrthoDB" id="5847119at2759"/>
<gene>
    <name evidence="1" type="ORF">NOO_LOCUS11181</name>
</gene>
<dbReference type="AlphaFoldDB" id="A0A182ESR1"/>
<dbReference type="EMBL" id="UYRW01007391">
    <property type="protein sequence ID" value="VDM95192.1"/>
    <property type="molecule type" value="Genomic_DNA"/>
</dbReference>
<proteinExistence type="predicted"/>
<keyword evidence="2" id="KW-1185">Reference proteome</keyword>
<evidence type="ECO:0000313" key="3">
    <source>
        <dbReference type="WBParaSite" id="nOo.2.0.1.t11181-RA"/>
    </source>
</evidence>
<evidence type="ECO:0000313" key="2">
    <source>
        <dbReference type="Proteomes" id="UP000271087"/>
    </source>
</evidence>
<sequence>MLEQQVVNLGFIISDDLILIIHFNPTIDLPLILMANTGEPDFPSIPVVTNEQLENAEKYDILKNIGNVFTGISEGSNEKNLTLHINLNFRKPELDELAALYNSATSEKSN</sequence>
<accession>A0A182ESR1</accession>
<dbReference type="WBParaSite" id="nOo.2.0.1.t11181-RA">
    <property type="protein sequence ID" value="nOo.2.0.1.t11181-RA"/>
    <property type="gene ID" value="nOo.2.0.1.g11181"/>
</dbReference>
<dbReference type="Proteomes" id="UP000271087">
    <property type="component" value="Unassembled WGS sequence"/>
</dbReference>